<comment type="caution">
    <text evidence="7">The sequence shown here is derived from an EMBL/GenBank/DDBJ whole genome shotgun (WGS) entry which is preliminary data.</text>
</comment>
<name>A0A4P5PGY9_9ENTE</name>
<feature type="coiled-coil region" evidence="5">
    <location>
        <begin position="103"/>
        <end position="130"/>
    </location>
</feature>
<feature type="domain" description="OmpR/PhoB-type" evidence="6">
    <location>
        <begin position="124"/>
        <end position="231"/>
    </location>
</feature>
<keyword evidence="3" id="KW-0804">Transcription</keyword>
<dbReference type="Pfam" id="PF00486">
    <property type="entry name" value="Trans_reg_C"/>
    <property type="match status" value="1"/>
</dbReference>
<feature type="DNA-binding region" description="OmpR/PhoB-type" evidence="4">
    <location>
        <begin position="124"/>
        <end position="231"/>
    </location>
</feature>
<dbReference type="RefSeq" id="WP_146624064.1">
    <property type="nucleotide sequence ID" value="NZ_BJCC01000036.1"/>
</dbReference>
<dbReference type="SUPFAM" id="SSF46894">
    <property type="entry name" value="C-terminal effector domain of the bipartite response regulators"/>
    <property type="match status" value="1"/>
</dbReference>
<dbReference type="Gene3D" id="1.10.10.10">
    <property type="entry name" value="Winged helix-like DNA-binding domain superfamily/Winged helix DNA-binding domain"/>
    <property type="match status" value="1"/>
</dbReference>
<reference evidence="8" key="1">
    <citation type="submission" date="2019-02" db="EMBL/GenBank/DDBJ databases">
        <title>Draft genome sequence of Enterococcus sp. Gos25-1.</title>
        <authorList>
            <person name="Tanaka N."/>
            <person name="Shiwa Y."/>
            <person name="Fujita N."/>
        </authorList>
    </citation>
    <scope>NUCLEOTIDE SEQUENCE [LARGE SCALE GENOMIC DNA]</scope>
    <source>
        <strain evidence="8">Gos25-1</strain>
    </source>
</reference>
<dbReference type="Proteomes" id="UP000290567">
    <property type="component" value="Unassembled WGS sequence"/>
</dbReference>
<dbReference type="GO" id="GO:0000160">
    <property type="term" value="P:phosphorelay signal transduction system"/>
    <property type="evidence" value="ECO:0007669"/>
    <property type="project" value="InterPro"/>
</dbReference>
<evidence type="ECO:0000313" key="7">
    <source>
        <dbReference type="EMBL" id="GCF95691.1"/>
    </source>
</evidence>
<evidence type="ECO:0000259" key="6">
    <source>
        <dbReference type="PROSITE" id="PS51755"/>
    </source>
</evidence>
<evidence type="ECO:0000313" key="8">
    <source>
        <dbReference type="Proteomes" id="UP000290567"/>
    </source>
</evidence>
<dbReference type="InterPro" id="IPR001867">
    <property type="entry name" value="OmpR/PhoB-type_DNA-bd"/>
</dbReference>
<dbReference type="InterPro" id="IPR016032">
    <property type="entry name" value="Sig_transdc_resp-reg_C-effctor"/>
</dbReference>
<dbReference type="GO" id="GO:0003677">
    <property type="term" value="F:DNA binding"/>
    <property type="evidence" value="ECO:0007669"/>
    <property type="project" value="UniProtKB-UniRule"/>
</dbReference>
<gene>
    <name evidence="7" type="ORF">NRIC_35820</name>
</gene>
<accession>A0A4P5PGY9</accession>
<sequence>MSSILFLTKNVLGEQEWQERLYRLNQEVFFSSNLVHKILFEEDDLSILKCFSIVILSHTITNDEAQRLVAALKNKRVAVLRVCDSEGSEGELRRYQTKGYKGILCLKGTLSELRERLSQLNLEQQQTKVIHFQTREKQRTQEIDYHLRFEKGLSILSPMERQLLKVLLKQGQKTTTREALCQLLWSECSSKNSQLASLSNMVSNIRTKFLRAGILETMVNTDWGAGYSLSEDFYKEYQNNEKLQRLIALHA</sequence>
<protein>
    <submittedName>
        <fullName evidence="7">Transcriptional regulator</fullName>
    </submittedName>
</protein>
<dbReference type="InterPro" id="IPR036388">
    <property type="entry name" value="WH-like_DNA-bd_sf"/>
</dbReference>
<evidence type="ECO:0000256" key="1">
    <source>
        <dbReference type="ARBA" id="ARBA00023015"/>
    </source>
</evidence>
<dbReference type="PROSITE" id="PS51755">
    <property type="entry name" value="OMPR_PHOB"/>
    <property type="match status" value="1"/>
</dbReference>
<organism evidence="7 8">
    <name type="scientific">Enterococcus florum</name>
    <dbReference type="NCBI Taxonomy" id="2480627"/>
    <lineage>
        <taxon>Bacteria</taxon>
        <taxon>Bacillati</taxon>
        <taxon>Bacillota</taxon>
        <taxon>Bacilli</taxon>
        <taxon>Lactobacillales</taxon>
        <taxon>Enterococcaceae</taxon>
        <taxon>Enterococcus</taxon>
    </lineage>
</organism>
<evidence type="ECO:0000256" key="3">
    <source>
        <dbReference type="ARBA" id="ARBA00023163"/>
    </source>
</evidence>
<proteinExistence type="predicted"/>
<evidence type="ECO:0000256" key="2">
    <source>
        <dbReference type="ARBA" id="ARBA00023125"/>
    </source>
</evidence>
<dbReference type="SMART" id="SM00862">
    <property type="entry name" value="Trans_reg_C"/>
    <property type="match status" value="1"/>
</dbReference>
<evidence type="ECO:0000256" key="5">
    <source>
        <dbReference type="SAM" id="Coils"/>
    </source>
</evidence>
<dbReference type="GO" id="GO:0006355">
    <property type="term" value="P:regulation of DNA-templated transcription"/>
    <property type="evidence" value="ECO:0007669"/>
    <property type="project" value="InterPro"/>
</dbReference>
<keyword evidence="8" id="KW-1185">Reference proteome</keyword>
<keyword evidence="5" id="KW-0175">Coiled coil</keyword>
<dbReference type="EMBL" id="BJCC01000036">
    <property type="protein sequence ID" value="GCF95691.1"/>
    <property type="molecule type" value="Genomic_DNA"/>
</dbReference>
<keyword evidence="1" id="KW-0805">Transcription regulation</keyword>
<dbReference type="AlphaFoldDB" id="A0A4P5PGY9"/>
<evidence type="ECO:0000256" key="4">
    <source>
        <dbReference type="PROSITE-ProRule" id="PRU01091"/>
    </source>
</evidence>
<keyword evidence="2 4" id="KW-0238">DNA-binding</keyword>